<feature type="compositionally biased region" description="Polar residues" evidence="1">
    <location>
        <begin position="79"/>
        <end position="88"/>
    </location>
</feature>
<keyword evidence="2" id="KW-0812">Transmembrane</keyword>
<keyword evidence="2" id="KW-1133">Transmembrane helix</keyword>
<dbReference type="EMBL" id="PP542043">
    <property type="protein sequence ID" value="XDO01979.1"/>
    <property type="molecule type" value="Genomic_DNA"/>
</dbReference>
<reference evidence="3" key="1">
    <citation type="submission" date="2024-03" db="EMBL/GenBank/DDBJ databases">
        <title>Eukaryotic viruses encode the ribosomal protein eL40.</title>
        <authorList>
            <person name="Thomy J."/>
            <person name="Schvarcz C.R."/>
            <person name="McBeain K.A."/>
            <person name="Edwards K.F."/>
            <person name="Steward G.F."/>
        </authorList>
    </citation>
    <scope>NUCLEOTIDE SEQUENCE</scope>
    <source>
        <strain evidence="3">FloV-SA2</strain>
    </source>
</reference>
<keyword evidence="2" id="KW-0472">Membrane</keyword>
<accession>A0AB39J6P0</accession>
<organism evidence="3">
    <name type="scientific">Florenciella sp. virus SA2</name>
    <dbReference type="NCBI Taxonomy" id="3240092"/>
    <lineage>
        <taxon>Viruses</taxon>
    </lineage>
</organism>
<evidence type="ECO:0008006" key="4">
    <source>
        <dbReference type="Google" id="ProtNLM"/>
    </source>
</evidence>
<dbReference type="Gene3D" id="1.10.720.30">
    <property type="entry name" value="SAP domain"/>
    <property type="match status" value="1"/>
</dbReference>
<dbReference type="InterPro" id="IPR036361">
    <property type="entry name" value="SAP_dom_sf"/>
</dbReference>
<feature type="transmembrane region" description="Helical" evidence="2">
    <location>
        <begin position="12"/>
        <end position="30"/>
    </location>
</feature>
<evidence type="ECO:0000256" key="2">
    <source>
        <dbReference type="SAM" id="Phobius"/>
    </source>
</evidence>
<name>A0AB39J6P0_9VIRU</name>
<proteinExistence type="predicted"/>
<sequence>MFSSGFLDISGFFVGLLINLLLIALICFYFKRKIDNLEISQSEQAKMLFKLISENDNNYTSVYNSPNMLNLDTLSVPLQSNESGQETNNTDDESDSEDESESDSEVEGETNDEGNDSVATETVVTESEVEIVGDTDVTETEPEAEVEDIDNEDDDKIKEISFNEVPPKEEIDYEKMTVSELKTLLANKGVSTKSSMKKSDIINIINENKN</sequence>
<gene>
    <name evidence="3" type="ORF">FloV-SA2_00160</name>
</gene>
<feature type="region of interest" description="Disordered" evidence="1">
    <location>
        <begin position="79"/>
        <end position="124"/>
    </location>
</feature>
<evidence type="ECO:0000256" key="1">
    <source>
        <dbReference type="SAM" id="MobiDB-lite"/>
    </source>
</evidence>
<feature type="compositionally biased region" description="Acidic residues" evidence="1">
    <location>
        <begin position="89"/>
        <end position="115"/>
    </location>
</feature>
<evidence type="ECO:0000313" key="3">
    <source>
        <dbReference type="EMBL" id="XDO01979.1"/>
    </source>
</evidence>
<protein>
    <recommendedName>
        <fullName evidence="4">Rho termination factor N-terminal domain-containing protein</fullName>
    </recommendedName>
</protein>